<reference evidence="1 2" key="1">
    <citation type="submission" date="2019-08" db="EMBL/GenBank/DDBJ databases">
        <title>The genome of the soybean aphid Biotype 1, its phylome, world population structure and adaptation to the North American continent.</title>
        <authorList>
            <person name="Giordano R."/>
            <person name="Donthu R.K."/>
            <person name="Hernandez A.G."/>
            <person name="Wright C.L."/>
            <person name="Zimin A.V."/>
        </authorList>
    </citation>
    <scope>NUCLEOTIDE SEQUENCE [LARGE SCALE GENOMIC DNA]</scope>
    <source>
        <tissue evidence="1">Whole aphids</tissue>
    </source>
</reference>
<proteinExistence type="predicted"/>
<dbReference type="Proteomes" id="UP000475862">
    <property type="component" value="Unassembled WGS sequence"/>
</dbReference>
<evidence type="ECO:0000313" key="2">
    <source>
        <dbReference type="Proteomes" id="UP000475862"/>
    </source>
</evidence>
<accession>A0A6G0U567</accession>
<organism evidence="1 2">
    <name type="scientific">Aphis glycines</name>
    <name type="common">Soybean aphid</name>
    <dbReference type="NCBI Taxonomy" id="307491"/>
    <lineage>
        <taxon>Eukaryota</taxon>
        <taxon>Metazoa</taxon>
        <taxon>Ecdysozoa</taxon>
        <taxon>Arthropoda</taxon>
        <taxon>Hexapoda</taxon>
        <taxon>Insecta</taxon>
        <taxon>Pterygota</taxon>
        <taxon>Neoptera</taxon>
        <taxon>Paraneoptera</taxon>
        <taxon>Hemiptera</taxon>
        <taxon>Sternorrhyncha</taxon>
        <taxon>Aphidomorpha</taxon>
        <taxon>Aphidoidea</taxon>
        <taxon>Aphididae</taxon>
        <taxon>Aphidini</taxon>
        <taxon>Aphis</taxon>
        <taxon>Aphis</taxon>
    </lineage>
</organism>
<protein>
    <submittedName>
        <fullName evidence="1">Uncharacterized protein</fullName>
    </submittedName>
</protein>
<keyword evidence="2" id="KW-1185">Reference proteome</keyword>
<dbReference type="AlphaFoldDB" id="A0A6G0U567"/>
<comment type="caution">
    <text evidence="1">The sequence shown here is derived from an EMBL/GenBank/DDBJ whole genome shotgun (WGS) entry which is preliminary data.</text>
</comment>
<gene>
    <name evidence="1" type="ORF">AGLY_001786</name>
</gene>
<sequence length="194" mass="21884">MNIICLSIITSSSCSVIIRHSIVLLTIVRYFKMGFMNIFPPSFIEGRYCKSSKLVVIEVFIGFAEAPTVGSLTSYTFVVLVSIIQILNKLLVFCVSSFDTTIDFSSVFFPSSNTDESVERSIFFVDSFLGSPNVAVVCCFVSVVQRVCCEFIGDYTLVHFHFDIGFQIEPTLDLHYLSYPELHAEEKLLTLYQK</sequence>
<evidence type="ECO:0000313" key="1">
    <source>
        <dbReference type="EMBL" id="KAE9544097.1"/>
    </source>
</evidence>
<dbReference type="EMBL" id="VYZN01000003">
    <property type="protein sequence ID" value="KAE9544097.1"/>
    <property type="molecule type" value="Genomic_DNA"/>
</dbReference>
<name>A0A6G0U567_APHGL</name>